<name>A0A5J5IR36_9MICO</name>
<proteinExistence type="predicted"/>
<sequence>MRWERFFENLEQQLDSEWEAERAALDTEAERLRIARLPLSHRVLRLAADGAEAPIEVSVEVRPDITLRGWMTGAGADWLTVDSRRRHGAALIPHAAILALGLAPTDLLRSARASAGGSSVAARISFGFVLRDLARRRQAVRVHTDQGAVMSGTIDRAGADHLDLALHEPDAPRRPSAVSGHRTVPFAAIAWVGFDAPPA</sequence>
<comment type="caution">
    <text evidence="1">The sequence shown here is derived from an EMBL/GenBank/DDBJ whole genome shotgun (WGS) entry which is preliminary data.</text>
</comment>
<dbReference type="Proteomes" id="UP000327039">
    <property type="component" value="Unassembled WGS sequence"/>
</dbReference>
<dbReference type="EMBL" id="VYRZ01000003">
    <property type="protein sequence ID" value="KAA9085120.1"/>
    <property type="molecule type" value="Genomic_DNA"/>
</dbReference>
<dbReference type="RefSeq" id="WP_150419844.1">
    <property type="nucleotide sequence ID" value="NZ_VYRZ01000003.1"/>
</dbReference>
<protein>
    <submittedName>
        <fullName evidence="1">Uncharacterized protein</fullName>
    </submittedName>
</protein>
<keyword evidence="2" id="KW-1185">Reference proteome</keyword>
<accession>A0A5J5IR36</accession>
<evidence type="ECO:0000313" key="1">
    <source>
        <dbReference type="EMBL" id="KAA9085120.1"/>
    </source>
</evidence>
<organism evidence="1 2">
    <name type="scientific">Microbacterium radiodurans</name>
    <dbReference type="NCBI Taxonomy" id="661398"/>
    <lineage>
        <taxon>Bacteria</taxon>
        <taxon>Bacillati</taxon>
        <taxon>Actinomycetota</taxon>
        <taxon>Actinomycetes</taxon>
        <taxon>Micrococcales</taxon>
        <taxon>Microbacteriaceae</taxon>
        <taxon>Microbacterium</taxon>
    </lineage>
</organism>
<evidence type="ECO:0000313" key="2">
    <source>
        <dbReference type="Proteomes" id="UP000327039"/>
    </source>
</evidence>
<dbReference type="OrthoDB" id="3827359at2"/>
<dbReference type="AlphaFoldDB" id="A0A5J5IR36"/>
<reference evidence="2" key="1">
    <citation type="submission" date="2019-09" db="EMBL/GenBank/DDBJ databases">
        <title>Mumia zhuanghuii sp. nov. isolated from the intestinal contents of plateau pika (Ochotona curzoniae) in the Qinghai-Tibet plateau of China.</title>
        <authorList>
            <person name="Tian Z."/>
        </authorList>
    </citation>
    <scope>NUCLEOTIDE SEQUENCE [LARGE SCALE GENOMIC DNA]</scope>
    <source>
        <strain evidence="2">DSM 25564</strain>
    </source>
</reference>
<gene>
    <name evidence="1" type="ORF">F6B42_11500</name>
</gene>